<name>A0AAV0P6G0_9ROSI</name>
<evidence type="ECO:0000256" key="1">
    <source>
        <dbReference type="SAM" id="SignalP"/>
    </source>
</evidence>
<sequence length="62" mass="7116">MWLLLSACCCCLLESCCCIQLVVATRAGSLVPVFGIYRIPYRICLYLVLPNTRIILWDWDCD</sequence>
<comment type="caution">
    <text evidence="2">The sequence shown here is derived from an EMBL/GenBank/DDBJ whole genome shotgun (WGS) entry which is preliminary data.</text>
</comment>
<dbReference type="Proteomes" id="UP001154282">
    <property type="component" value="Unassembled WGS sequence"/>
</dbReference>
<reference evidence="2" key="1">
    <citation type="submission" date="2022-08" db="EMBL/GenBank/DDBJ databases">
        <authorList>
            <person name="Gutierrez-Valencia J."/>
        </authorList>
    </citation>
    <scope>NUCLEOTIDE SEQUENCE</scope>
</reference>
<evidence type="ECO:0000313" key="2">
    <source>
        <dbReference type="EMBL" id="CAI0466152.1"/>
    </source>
</evidence>
<keyword evidence="3" id="KW-1185">Reference proteome</keyword>
<evidence type="ECO:0000313" key="3">
    <source>
        <dbReference type="Proteomes" id="UP001154282"/>
    </source>
</evidence>
<proteinExistence type="predicted"/>
<protein>
    <recommendedName>
        <fullName evidence="4">Secreted protein</fullName>
    </recommendedName>
</protein>
<organism evidence="2 3">
    <name type="scientific">Linum tenue</name>
    <dbReference type="NCBI Taxonomy" id="586396"/>
    <lineage>
        <taxon>Eukaryota</taxon>
        <taxon>Viridiplantae</taxon>
        <taxon>Streptophyta</taxon>
        <taxon>Embryophyta</taxon>
        <taxon>Tracheophyta</taxon>
        <taxon>Spermatophyta</taxon>
        <taxon>Magnoliopsida</taxon>
        <taxon>eudicotyledons</taxon>
        <taxon>Gunneridae</taxon>
        <taxon>Pentapetalae</taxon>
        <taxon>rosids</taxon>
        <taxon>fabids</taxon>
        <taxon>Malpighiales</taxon>
        <taxon>Linaceae</taxon>
        <taxon>Linum</taxon>
    </lineage>
</organism>
<evidence type="ECO:0008006" key="4">
    <source>
        <dbReference type="Google" id="ProtNLM"/>
    </source>
</evidence>
<feature type="signal peptide" evidence="1">
    <location>
        <begin position="1"/>
        <end position="18"/>
    </location>
</feature>
<keyword evidence="1" id="KW-0732">Signal</keyword>
<dbReference type="EMBL" id="CAMGYJ010000008">
    <property type="protein sequence ID" value="CAI0466152.1"/>
    <property type="molecule type" value="Genomic_DNA"/>
</dbReference>
<dbReference type="AlphaFoldDB" id="A0AAV0P6G0"/>
<feature type="chain" id="PRO_5043773840" description="Secreted protein" evidence="1">
    <location>
        <begin position="19"/>
        <end position="62"/>
    </location>
</feature>
<accession>A0AAV0P6G0</accession>
<gene>
    <name evidence="2" type="ORF">LITE_LOCUS36916</name>
</gene>